<dbReference type="InterPro" id="IPR036772">
    <property type="entry name" value="SRCR-like_dom_sf"/>
</dbReference>
<dbReference type="PANTHER" id="PTHR24410:SF16">
    <property type="entry name" value="GALECTIN-3-BINDING PROTEIN"/>
    <property type="match status" value="1"/>
</dbReference>
<reference evidence="8" key="1">
    <citation type="submission" date="2011-08" db="EMBL/GenBank/DDBJ databases">
        <title>The draft genome of Latimeria chalumnae.</title>
        <authorList>
            <person name="Di Palma F."/>
            <person name="Alfoldi J."/>
            <person name="Johnson J."/>
            <person name="Berlin A."/>
            <person name="Gnerre S."/>
            <person name="Jaffe D."/>
            <person name="MacCallum I."/>
            <person name="Young S."/>
            <person name="Walker B.J."/>
            <person name="Lander E."/>
            <person name="Lindblad-Toh K."/>
        </authorList>
    </citation>
    <scope>NUCLEOTIDE SEQUENCE [LARGE SCALE GENOMIC DNA]</scope>
    <source>
        <strain evidence="8">Wild caught</strain>
    </source>
</reference>
<dbReference type="PROSITE" id="PS00420">
    <property type="entry name" value="SRCR_1"/>
    <property type="match status" value="1"/>
</dbReference>
<dbReference type="SMART" id="SM00875">
    <property type="entry name" value="BACK"/>
    <property type="match status" value="1"/>
</dbReference>
<dbReference type="PROSITE" id="PS50287">
    <property type="entry name" value="SRCR_2"/>
    <property type="match status" value="1"/>
</dbReference>
<dbReference type="PANTHER" id="PTHR24410">
    <property type="entry name" value="HL07962P-RELATED"/>
    <property type="match status" value="1"/>
</dbReference>
<dbReference type="InterPro" id="IPR011333">
    <property type="entry name" value="SKP1/BTB/POZ_sf"/>
</dbReference>
<reference evidence="7" key="3">
    <citation type="submission" date="2025-09" db="UniProtKB">
        <authorList>
            <consortium name="Ensembl"/>
        </authorList>
    </citation>
    <scope>IDENTIFICATION</scope>
</reference>
<evidence type="ECO:0000256" key="5">
    <source>
        <dbReference type="PROSITE-ProRule" id="PRU00196"/>
    </source>
</evidence>
<gene>
    <name evidence="7" type="primary">LOC102345626</name>
</gene>
<dbReference type="InParanoid" id="H3B9K6"/>
<evidence type="ECO:0000256" key="3">
    <source>
        <dbReference type="ARBA" id="ARBA00023157"/>
    </source>
</evidence>
<dbReference type="FunCoup" id="H3B9K6">
    <property type="interactions" value="96"/>
</dbReference>
<dbReference type="FunFam" id="3.10.250.10:FF:000006">
    <property type="entry name" value="neurotrypsin isoform X2"/>
    <property type="match status" value="1"/>
</dbReference>
<dbReference type="Pfam" id="PF07707">
    <property type="entry name" value="BACK"/>
    <property type="match status" value="1"/>
</dbReference>
<dbReference type="GO" id="GO:0016020">
    <property type="term" value="C:membrane"/>
    <property type="evidence" value="ECO:0007669"/>
    <property type="project" value="InterPro"/>
</dbReference>
<accession>H3B9K6</accession>
<organism evidence="7 8">
    <name type="scientific">Latimeria chalumnae</name>
    <name type="common">Coelacanth</name>
    <dbReference type="NCBI Taxonomy" id="7897"/>
    <lineage>
        <taxon>Eukaryota</taxon>
        <taxon>Metazoa</taxon>
        <taxon>Chordata</taxon>
        <taxon>Craniata</taxon>
        <taxon>Vertebrata</taxon>
        <taxon>Euteleostomi</taxon>
        <taxon>Coelacanthiformes</taxon>
        <taxon>Coelacanthidae</taxon>
        <taxon>Latimeria</taxon>
    </lineage>
</organism>
<dbReference type="AlphaFoldDB" id="H3B9K6"/>
<feature type="disulfide bond" evidence="5">
    <location>
        <begin position="48"/>
        <end position="112"/>
    </location>
</feature>
<dbReference type="eggNOG" id="ENOG502QU48">
    <property type="taxonomic scope" value="Eukaryota"/>
</dbReference>
<feature type="domain" description="SRCR" evidence="6">
    <location>
        <begin position="23"/>
        <end position="123"/>
    </location>
</feature>
<dbReference type="STRING" id="7897.ENSLACP00000018577"/>
<feature type="disulfide bond" evidence="5">
    <location>
        <begin position="61"/>
        <end position="122"/>
    </location>
</feature>
<name>H3B9K6_LATCH</name>
<dbReference type="GeneTree" id="ENSGT00940000168180"/>
<dbReference type="SUPFAM" id="SSF54695">
    <property type="entry name" value="POZ domain"/>
    <property type="match status" value="1"/>
</dbReference>
<reference evidence="7" key="2">
    <citation type="submission" date="2025-08" db="UniProtKB">
        <authorList>
            <consortium name="Ensembl"/>
        </authorList>
    </citation>
    <scope>IDENTIFICATION</scope>
</reference>
<dbReference type="CDD" id="cd18496">
    <property type="entry name" value="BACK_LGALS3BP"/>
    <property type="match status" value="1"/>
</dbReference>
<keyword evidence="4" id="KW-0325">Glycoprotein</keyword>
<evidence type="ECO:0000256" key="4">
    <source>
        <dbReference type="ARBA" id="ARBA00023180"/>
    </source>
</evidence>
<sequence length="576" mass="66668">WSPYKLLTVFTFIFQTASKDGEVRLVGGQSSHEGRVEIYYGGQWGTVCDDNWDISDAKVVCRSLGYSDAVTVLLKAAYGAGSGPIMMDEVACTGNEASLMFCRSNGWRRNDCHHSEDAGVICKPNEDESGSEVEGTTHVLDRSMDFAESLKNLYETRQFCDFNISVKTNGKESETSIICTHRIILLLNVDANFMVKDGAENFTLTVDEECTPYVDDFIRYLYIKKISVTLKSSKCIHKLASMYGILELQEFCSQLFTQLLPEDLSFQNQLSLYSYALSTQDTMLADSCLQYLAWNCKAFAESEAWYQLTWDQLGNFLFRSDIVVPDEFFLLEALESWILKKGPNSPDLDKALIQMIRFPMMHPEQLFQLQFNFTLYKSHQDLFQMKTLEALEFHTVGFQNLNQYVDLSNIDYMPRIYTSPTWSYLLSGSSIYNQYNPYYRYDYQNFYSQLRSYSSSFHTPKHTSFLFQSDMIQWSFAYYESAQSCRNSGRYCYYDNYPVLLLSFESRPSSNYSIQYQNKALMICKDSYVSDIRDFKNNLVVLPSNDTSSYTFPCSSNFSYQYVVRPLYYSEFQNTQ</sequence>
<dbReference type="Gene3D" id="1.25.40.420">
    <property type="match status" value="1"/>
</dbReference>
<evidence type="ECO:0000313" key="8">
    <source>
        <dbReference type="Proteomes" id="UP000008672"/>
    </source>
</evidence>
<dbReference type="Gene3D" id="3.10.250.10">
    <property type="entry name" value="SRCR-like domain"/>
    <property type="match status" value="1"/>
</dbReference>
<keyword evidence="2" id="KW-0677">Repeat</keyword>
<dbReference type="InterPro" id="IPR001190">
    <property type="entry name" value="SRCR"/>
</dbReference>
<dbReference type="HOGENOM" id="CLU_032646_0_0_1"/>
<keyword evidence="3 5" id="KW-1015">Disulfide bond</keyword>
<dbReference type="InterPro" id="IPR051481">
    <property type="entry name" value="BTB-POZ/Galectin-3-binding"/>
</dbReference>
<dbReference type="InterPro" id="IPR011705">
    <property type="entry name" value="BACK"/>
</dbReference>
<dbReference type="Ensembl" id="ENSLACT00000018710.1">
    <property type="protein sequence ID" value="ENSLACP00000018577.1"/>
    <property type="gene ID" value="ENSLACG00000016358.1"/>
</dbReference>
<dbReference type="CDD" id="cd18304">
    <property type="entry name" value="BTB_POZ_M2BP"/>
    <property type="match status" value="1"/>
</dbReference>
<dbReference type="Gene3D" id="3.30.710.10">
    <property type="entry name" value="Potassium Channel Kv1.1, Chain A"/>
    <property type="match status" value="1"/>
</dbReference>
<proteinExistence type="predicted"/>
<dbReference type="OMA" id="LMLCGGR"/>
<dbReference type="SMART" id="SM00202">
    <property type="entry name" value="SR"/>
    <property type="match status" value="1"/>
</dbReference>
<keyword evidence="1" id="KW-0732">Signal</keyword>
<dbReference type="Pfam" id="PF00530">
    <property type="entry name" value="SRCR"/>
    <property type="match status" value="1"/>
</dbReference>
<dbReference type="PRINTS" id="PR00258">
    <property type="entry name" value="SPERACTRCPTR"/>
</dbReference>
<feature type="disulfide bond" evidence="5">
    <location>
        <begin position="92"/>
        <end position="102"/>
    </location>
</feature>
<protein>
    <submittedName>
        <fullName evidence="7">Galectin 3 binding protein</fullName>
    </submittedName>
</protein>
<evidence type="ECO:0000259" key="6">
    <source>
        <dbReference type="PROSITE" id="PS50287"/>
    </source>
</evidence>
<evidence type="ECO:0000256" key="2">
    <source>
        <dbReference type="ARBA" id="ARBA00022737"/>
    </source>
</evidence>
<evidence type="ECO:0000256" key="1">
    <source>
        <dbReference type="ARBA" id="ARBA00022729"/>
    </source>
</evidence>
<evidence type="ECO:0000313" key="7">
    <source>
        <dbReference type="Ensembl" id="ENSLACP00000018577.1"/>
    </source>
</evidence>
<dbReference type="EMBL" id="AFYH01016962">
    <property type="status" value="NOT_ANNOTATED_CDS"/>
    <property type="molecule type" value="Genomic_DNA"/>
</dbReference>
<dbReference type="SUPFAM" id="SSF56487">
    <property type="entry name" value="SRCR-like"/>
    <property type="match status" value="1"/>
</dbReference>
<dbReference type="Proteomes" id="UP000008672">
    <property type="component" value="Unassembled WGS sequence"/>
</dbReference>
<keyword evidence="8" id="KW-1185">Reference proteome</keyword>